<gene>
    <name evidence="10" type="ORF">GSTENG00002298001</name>
</gene>
<reference evidence="10" key="2">
    <citation type="submission" date="2004-02" db="EMBL/GenBank/DDBJ databases">
        <authorList>
            <consortium name="Genoscope"/>
            <consortium name="Whitehead Institute Centre for Genome Research"/>
        </authorList>
    </citation>
    <scope>NUCLEOTIDE SEQUENCE</scope>
</reference>
<keyword evidence="4" id="KW-0964">Secreted</keyword>
<dbReference type="GO" id="GO:0006824">
    <property type="term" value="P:cobalt ion transport"/>
    <property type="evidence" value="ECO:0007669"/>
    <property type="project" value="UniProtKB-KW"/>
</dbReference>
<dbReference type="InterPro" id="IPR002157">
    <property type="entry name" value="Cbl-bd_prot"/>
</dbReference>
<keyword evidence="5" id="KW-0732">Signal</keyword>
<dbReference type="EMBL" id="CAAE01005465">
    <property type="protein sequence ID" value="CAF88738.1"/>
    <property type="molecule type" value="Genomic_DNA"/>
</dbReference>
<evidence type="ECO:0000256" key="3">
    <source>
        <dbReference type="ARBA" id="ARBA00022426"/>
    </source>
</evidence>
<keyword evidence="6 7" id="KW-0170">Cobalt</keyword>
<feature type="binding site" evidence="7">
    <location>
        <position position="193"/>
    </location>
    <ligand>
        <name>cyanocob(III)alamin</name>
        <dbReference type="ChEBI" id="CHEBI:17439"/>
    </ligand>
</feature>
<evidence type="ECO:0000256" key="9">
    <source>
        <dbReference type="SAM" id="MobiDB-lite"/>
    </source>
</evidence>
<feature type="disulfide bond" evidence="8">
    <location>
        <begin position="161"/>
        <end position="204"/>
    </location>
</feature>
<dbReference type="KEGG" id="tng:GSTEN00002298G001"/>
<evidence type="ECO:0000256" key="4">
    <source>
        <dbReference type="ARBA" id="ARBA00022525"/>
    </source>
</evidence>
<proteinExistence type="inferred from homology"/>
<dbReference type="AlphaFoldDB" id="Q4TEE4"/>
<dbReference type="GO" id="GO:0005615">
    <property type="term" value="C:extracellular space"/>
    <property type="evidence" value="ECO:0007669"/>
    <property type="project" value="TreeGrafter"/>
</dbReference>
<dbReference type="Pfam" id="PF01122">
    <property type="entry name" value="Cobalamin_bind"/>
    <property type="match status" value="1"/>
</dbReference>
<sequence>ASGDQHELLLSLNRDLLSSLARQEGLPNPSVHVALRLSSHHNLAYESQYLNRLKTELHSHIQRYRNARLRSAWARWSLTPSASPQLSLQQPGGDGAPGPLHPGAEVLLLRPEHRQLRRGRAQGSLLAHLRRQLEQEKEHLTFSHRPLTNFYQYSLGVLALCVNGVRVNNHVANKLIKAAQHERFKHGDVDSVDTYAVAGVALQCVKNAGFHVHGAAEWDAALAKIKQKLLAARGANGHIGNEFSTGQAVQALLAMGSPESEYTAAMEAMRTSVRCNFTTTPWPCLRFSQPCT</sequence>
<dbReference type="GO" id="GO:0031419">
    <property type="term" value="F:cobalamin binding"/>
    <property type="evidence" value="ECO:0007669"/>
    <property type="project" value="InterPro"/>
</dbReference>
<feature type="binding site" evidence="7">
    <location>
        <begin position="148"/>
        <end position="152"/>
    </location>
    <ligand>
        <name>cyanocob(III)alamin</name>
        <dbReference type="ChEBI" id="CHEBI:17439"/>
    </ligand>
</feature>
<dbReference type="PANTHER" id="PTHR10559">
    <property type="entry name" value="TRANSCOBALAMIN-1/GASTRIC INTRINSIC FACTOR"/>
    <property type="match status" value="1"/>
</dbReference>
<dbReference type="GO" id="GO:0015889">
    <property type="term" value="P:cobalamin transport"/>
    <property type="evidence" value="ECO:0007669"/>
    <property type="project" value="InterPro"/>
</dbReference>
<organism evidence="10">
    <name type="scientific">Tetraodon nigroviridis</name>
    <name type="common">Spotted green pufferfish</name>
    <name type="synonym">Chelonodon nigroviridis</name>
    <dbReference type="NCBI Taxonomy" id="99883"/>
    <lineage>
        <taxon>Eukaryota</taxon>
        <taxon>Metazoa</taxon>
        <taxon>Chordata</taxon>
        <taxon>Craniata</taxon>
        <taxon>Vertebrata</taxon>
        <taxon>Euteleostomi</taxon>
        <taxon>Actinopterygii</taxon>
        <taxon>Neopterygii</taxon>
        <taxon>Teleostei</taxon>
        <taxon>Neoteleostei</taxon>
        <taxon>Acanthomorphata</taxon>
        <taxon>Eupercaria</taxon>
        <taxon>Tetraodontiformes</taxon>
        <taxon>Tetradontoidea</taxon>
        <taxon>Tetraodontidae</taxon>
        <taxon>Tetraodon</taxon>
    </lineage>
</organism>
<evidence type="ECO:0000256" key="2">
    <source>
        <dbReference type="ARBA" id="ARBA00006449"/>
    </source>
</evidence>
<evidence type="ECO:0000313" key="10">
    <source>
        <dbReference type="EMBL" id="CAF88738.1"/>
    </source>
</evidence>
<comment type="similarity">
    <text evidence="2">Belongs to the eukaryotic cobalamin transport proteins family.</text>
</comment>
<comment type="caution">
    <text evidence="10">The sequence shown here is derived from an EMBL/GenBank/DDBJ whole genome shotgun (WGS) entry which is preliminary data.</text>
</comment>
<feature type="non-terminal residue" evidence="10">
    <location>
        <position position="292"/>
    </location>
</feature>
<keyword evidence="3" id="KW-0171">Cobalt transport</keyword>
<name>Q4TEE4_TETNG</name>
<keyword evidence="8" id="KW-1015">Disulfide bond</keyword>
<accession>Q4TEE4</accession>
<comment type="subcellular location">
    <subcellularLocation>
        <location evidence="1">Secreted</location>
    </subcellularLocation>
</comment>
<protein>
    <submittedName>
        <fullName evidence="10">(spotted green pufferfish) hypothetical protein</fullName>
    </submittedName>
</protein>
<keyword evidence="3" id="KW-0406">Ion transport</keyword>
<dbReference type="PANTHER" id="PTHR10559:SF18">
    <property type="entry name" value="TRANSCOBALAMIN II"/>
    <property type="match status" value="1"/>
</dbReference>
<dbReference type="OrthoDB" id="9440006at2759"/>
<dbReference type="InterPro" id="IPR051588">
    <property type="entry name" value="Cobalamin_Transport"/>
</dbReference>
<evidence type="ECO:0000256" key="1">
    <source>
        <dbReference type="ARBA" id="ARBA00004613"/>
    </source>
</evidence>
<evidence type="ECO:0000256" key="6">
    <source>
        <dbReference type="ARBA" id="ARBA00023285"/>
    </source>
</evidence>
<evidence type="ECO:0000256" key="7">
    <source>
        <dbReference type="PIRSR" id="PIRSR602157-1"/>
    </source>
</evidence>
<reference evidence="10" key="1">
    <citation type="journal article" date="2004" name="Nature">
        <title>Genome duplication in the teleost fish Tetraodon nigroviridis reveals the early vertebrate proto-karyotype.</title>
        <authorList>
            <person name="Jaillon O."/>
            <person name="Aury J.-M."/>
            <person name="Brunet F."/>
            <person name="Petit J.-L."/>
            <person name="Stange-Thomann N."/>
            <person name="Mauceli E."/>
            <person name="Bouneau L."/>
            <person name="Fischer C."/>
            <person name="Ozouf-Costaz C."/>
            <person name="Bernot A."/>
            <person name="Nicaud S."/>
            <person name="Jaffe D."/>
            <person name="Fisher S."/>
            <person name="Lutfalla G."/>
            <person name="Dossat C."/>
            <person name="Segurens B."/>
            <person name="Dasilva C."/>
            <person name="Salanoubat M."/>
            <person name="Levy M."/>
            <person name="Boudet N."/>
            <person name="Castellano S."/>
            <person name="Anthouard V."/>
            <person name="Jubin C."/>
            <person name="Castelli V."/>
            <person name="Katinka M."/>
            <person name="Vacherie B."/>
            <person name="Biemont C."/>
            <person name="Skalli Z."/>
            <person name="Cattolico L."/>
            <person name="Poulain J."/>
            <person name="De Berardinis V."/>
            <person name="Cruaud C."/>
            <person name="Duprat S."/>
            <person name="Brottier P."/>
            <person name="Coutanceau J.-P."/>
            <person name="Gouzy J."/>
            <person name="Parra G."/>
            <person name="Lardier G."/>
            <person name="Chapple C."/>
            <person name="McKernan K.J."/>
            <person name="McEwan P."/>
            <person name="Bosak S."/>
            <person name="Kellis M."/>
            <person name="Volff J.-N."/>
            <person name="Guigo R."/>
            <person name="Zody M.C."/>
            <person name="Mesirov J."/>
            <person name="Lindblad-Toh K."/>
            <person name="Birren B."/>
            <person name="Nusbaum C."/>
            <person name="Kahn D."/>
            <person name="Robinson-Rechavi M."/>
            <person name="Laudet V."/>
            <person name="Schachter V."/>
            <person name="Quetier F."/>
            <person name="Saurin W."/>
            <person name="Scarpelli C."/>
            <person name="Wincker P."/>
            <person name="Lander E.S."/>
            <person name="Weissenbach J."/>
            <person name="Roest Crollius H."/>
        </authorList>
    </citation>
    <scope>NUCLEOTIDE SEQUENCE [LARGE SCALE GENOMIC DNA]</scope>
</reference>
<evidence type="ECO:0000256" key="8">
    <source>
        <dbReference type="PIRSR" id="PIRSR602157-2"/>
    </source>
</evidence>
<evidence type="ECO:0000256" key="5">
    <source>
        <dbReference type="ARBA" id="ARBA00022729"/>
    </source>
</evidence>
<keyword evidence="3" id="KW-0813">Transport</keyword>
<dbReference type="Gene3D" id="1.50.10.20">
    <property type="match status" value="1"/>
</dbReference>
<feature type="region of interest" description="Disordered" evidence="9">
    <location>
        <begin position="84"/>
        <end position="103"/>
    </location>
</feature>
<feature type="binding site" evidence="7">
    <location>
        <position position="241"/>
    </location>
    <ligand>
        <name>cyanocob(III)alamin</name>
        <dbReference type="ChEBI" id="CHEBI:17439"/>
    </ligand>
</feature>